<reference evidence="2 5" key="2">
    <citation type="submission" date="2020-08" db="EMBL/GenBank/DDBJ databases">
        <title>Genome public.</title>
        <authorList>
            <person name="Liu C."/>
            <person name="Sun Q."/>
        </authorList>
    </citation>
    <scope>NUCLEOTIDE SEQUENCE [LARGE SCALE GENOMIC DNA]</scope>
    <source>
        <strain evidence="2 5">426_9</strain>
    </source>
</reference>
<sequence length="278" mass="32305">MRIKNYFIAILSLCVFLQAKATGLSGDIISFDGESWVLMAKPINMDSALYKHLMAFIPDNHIVSTGNWEGYTAFWEIQDDYLCLQHIEVYVYDKTGQEDSTLIYNTEALQMPFTSYYENGKIQARWLSGEFRAGKGDLVRYVHSGFDRNMATERILHITNGKVVETATFHNYKKPGLNMKDVQDEIIRRFPWERFPEYKGQQIIFAIKNIQMTDDGHLKDCEIYSISLRPMRKTIEDGNHPLVIALKETLKSIHPWEILFINGKYTLKYTNFSMGIKQ</sequence>
<dbReference type="RefSeq" id="WP_115501448.1">
    <property type="nucleotide sequence ID" value="NZ_JACRTI010000117.1"/>
</dbReference>
<evidence type="ECO:0000313" key="3">
    <source>
        <dbReference type="EMBL" id="RDU47298.1"/>
    </source>
</evidence>
<feature type="signal peptide" evidence="1">
    <location>
        <begin position="1"/>
        <end position="21"/>
    </location>
</feature>
<keyword evidence="1" id="KW-0732">Signal</keyword>
<dbReference type="EMBL" id="JACRTI010000117">
    <property type="protein sequence ID" value="MBC8603958.1"/>
    <property type="molecule type" value="Genomic_DNA"/>
</dbReference>
<dbReference type="EMBL" id="QREV01000117">
    <property type="protein sequence ID" value="RDU47298.1"/>
    <property type="molecule type" value="Genomic_DNA"/>
</dbReference>
<proteinExistence type="predicted"/>
<evidence type="ECO:0000313" key="4">
    <source>
        <dbReference type="Proteomes" id="UP000256321"/>
    </source>
</evidence>
<comment type="caution">
    <text evidence="3">The sequence shown here is derived from an EMBL/GenBank/DDBJ whole genome shotgun (WGS) entry which is preliminary data.</text>
</comment>
<feature type="chain" id="PRO_5017755923" description="DUF3108 domain-containing protein" evidence="1">
    <location>
        <begin position="22"/>
        <end position="278"/>
    </location>
</feature>
<dbReference type="Proteomes" id="UP000256321">
    <property type="component" value="Unassembled WGS sequence"/>
</dbReference>
<dbReference type="Proteomes" id="UP000629596">
    <property type="component" value="Unassembled WGS sequence"/>
</dbReference>
<reference evidence="3 4" key="1">
    <citation type="submission" date="2018-07" db="EMBL/GenBank/DDBJ databases">
        <title>Parabacteroides acidifaciens nov. sp., isolated from human feces.</title>
        <authorList>
            <person name="Wang Y.J."/>
        </authorList>
    </citation>
    <scope>NUCLEOTIDE SEQUENCE [LARGE SCALE GENOMIC DNA]</scope>
    <source>
        <strain evidence="3 4">426-9</strain>
    </source>
</reference>
<keyword evidence="5" id="KW-1185">Reference proteome</keyword>
<evidence type="ECO:0000256" key="1">
    <source>
        <dbReference type="SAM" id="SignalP"/>
    </source>
</evidence>
<organism evidence="3 4">
    <name type="scientific">Parabacteroides acidifaciens</name>
    <dbReference type="NCBI Taxonomy" id="2290935"/>
    <lineage>
        <taxon>Bacteria</taxon>
        <taxon>Pseudomonadati</taxon>
        <taxon>Bacteroidota</taxon>
        <taxon>Bacteroidia</taxon>
        <taxon>Bacteroidales</taxon>
        <taxon>Tannerellaceae</taxon>
        <taxon>Parabacteroides</taxon>
    </lineage>
</organism>
<gene>
    <name evidence="3" type="ORF">DWU89_20360</name>
    <name evidence="2" type="ORF">H8784_19830</name>
</gene>
<name>A0A3D8H8P6_9BACT</name>
<evidence type="ECO:0008006" key="6">
    <source>
        <dbReference type="Google" id="ProtNLM"/>
    </source>
</evidence>
<dbReference type="AlphaFoldDB" id="A0A3D8H8P6"/>
<protein>
    <recommendedName>
        <fullName evidence="6">DUF3108 domain-containing protein</fullName>
    </recommendedName>
</protein>
<evidence type="ECO:0000313" key="2">
    <source>
        <dbReference type="EMBL" id="MBC8603958.1"/>
    </source>
</evidence>
<evidence type="ECO:0000313" key="5">
    <source>
        <dbReference type="Proteomes" id="UP000629596"/>
    </source>
</evidence>
<accession>A0A3D8H8P6</accession>